<dbReference type="PANTHER" id="PTHR12305">
    <property type="entry name" value="PHOSPHATASE WITH HOMOLOGY TO TENSIN"/>
    <property type="match status" value="1"/>
</dbReference>
<gene>
    <name evidence="1" type="ORF">OLEA9_A038427</name>
</gene>
<comment type="caution">
    <text evidence="1">The sequence shown here is derived from an EMBL/GenBank/DDBJ whole genome shotgun (WGS) entry which is preliminary data.</text>
</comment>
<dbReference type="Gramene" id="OE9A038427T1">
    <property type="protein sequence ID" value="OE9A038427C1"/>
    <property type="gene ID" value="OE9A038427"/>
</dbReference>
<proteinExistence type="predicted"/>
<dbReference type="OrthoDB" id="1692296at2759"/>
<organism evidence="1 2">
    <name type="scientific">Olea europaea subsp. europaea</name>
    <dbReference type="NCBI Taxonomy" id="158383"/>
    <lineage>
        <taxon>Eukaryota</taxon>
        <taxon>Viridiplantae</taxon>
        <taxon>Streptophyta</taxon>
        <taxon>Embryophyta</taxon>
        <taxon>Tracheophyta</taxon>
        <taxon>Spermatophyta</taxon>
        <taxon>Magnoliopsida</taxon>
        <taxon>eudicotyledons</taxon>
        <taxon>Gunneridae</taxon>
        <taxon>Pentapetalae</taxon>
        <taxon>asterids</taxon>
        <taxon>lamiids</taxon>
        <taxon>Lamiales</taxon>
        <taxon>Oleaceae</taxon>
        <taxon>Oleeae</taxon>
        <taxon>Olea</taxon>
    </lineage>
</organism>
<name>A0A8S0V6E9_OLEEU</name>
<dbReference type="PROSITE" id="PS00383">
    <property type="entry name" value="TYR_PHOSPHATASE_1"/>
    <property type="match status" value="1"/>
</dbReference>
<keyword evidence="2" id="KW-1185">Reference proteome</keyword>
<dbReference type="SUPFAM" id="SSF52799">
    <property type="entry name" value="(Phosphotyrosine protein) phosphatases II"/>
    <property type="match status" value="1"/>
</dbReference>
<dbReference type="InterPro" id="IPR051281">
    <property type="entry name" value="Dual-spec_lipid-protein_phosph"/>
</dbReference>
<evidence type="ECO:0000313" key="2">
    <source>
        <dbReference type="Proteomes" id="UP000594638"/>
    </source>
</evidence>
<dbReference type="GO" id="GO:0016314">
    <property type="term" value="F:phosphatidylinositol-3,4,5-trisphosphate 3-phosphatase activity"/>
    <property type="evidence" value="ECO:0007669"/>
    <property type="project" value="TreeGrafter"/>
</dbReference>
<protein>
    <submittedName>
        <fullName evidence="1">Phosphatidylinositol 3,4,5-trisphosphate 3-phosphatase TPTE2</fullName>
    </submittedName>
</protein>
<evidence type="ECO:0000313" key="1">
    <source>
        <dbReference type="EMBL" id="CAA3028778.1"/>
    </source>
</evidence>
<dbReference type="GO" id="GO:0005829">
    <property type="term" value="C:cytosol"/>
    <property type="evidence" value="ECO:0007669"/>
    <property type="project" value="TreeGrafter"/>
</dbReference>
<dbReference type="InterPro" id="IPR029021">
    <property type="entry name" value="Prot-tyrosine_phosphatase-like"/>
</dbReference>
<sequence length="76" mass="8826">MYSWLKEDIVNVVVVHCKTGMARTGLMICRLLLFLKFFPTAEECNEGFWLTSVCVDLGRYFVGIRSMEMLSYCIFV</sequence>
<dbReference type="Gene3D" id="3.90.190.10">
    <property type="entry name" value="Protein tyrosine phosphatase superfamily"/>
    <property type="match status" value="1"/>
</dbReference>
<dbReference type="EMBL" id="CACTIH010009270">
    <property type="protein sequence ID" value="CAA3028778.1"/>
    <property type="molecule type" value="Genomic_DNA"/>
</dbReference>
<reference evidence="1 2" key="1">
    <citation type="submission" date="2019-12" db="EMBL/GenBank/DDBJ databases">
        <authorList>
            <person name="Alioto T."/>
            <person name="Alioto T."/>
            <person name="Gomez Garrido J."/>
        </authorList>
    </citation>
    <scope>NUCLEOTIDE SEQUENCE [LARGE SCALE GENOMIC DNA]</scope>
</reference>
<accession>A0A8S0V6E9</accession>
<dbReference type="PANTHER" id="PTHR12305:SF88">
    <property type="entry name" value="PHOSPHATIDYLINOSITOL 3,4,5-TRISPHOSPHATE 3-PHOSPHATASE AND PROTEIN-TYROSINE-PHOSPHATASE PTEN2A-LIKE"/>
    <property type="match status" value="1"/>
</dbReference>
<dbReference type="InterPro" id="IPR016130">
    <property type="entry name" value="Tyr_Pase_AS"/>
</dbReference>
<dbReference type="Proteomes" id="UP000594638">
    <property type="component" value="Unassembled WGS sequence"/>
</dbReference>
<dbReference type="AlphaFoldDB" id="A0A8S0V6E9"/>